<proteinExistence type="inferred from homology"/>
<reference evidence="12" key="1">
    <citation type="submission" date="2016-05" db="EMBL/GenBank/DDBJ databases">
        <authorList>
            <person name="Naeem Raeece"/>
        </authorList>
    </citation>
    <scope>NUCLEOTIDE SEQUENCE [LARGE SCALE GENOMIC DNA]</scope>
</reference>
<keyword evidence="6" id="KW-0808">Transferase</keyword>
<dbReference type="GO" id="GO:0018064">
    <property type="term" value="F:protein-L-histidine N-tele-methyltransferase activity"/>
    <property type="evidence" value="ECO:0007669"/>
    <property type="project" value="UniProtKB-EC"/>
</dbReference>
<dbReference type="VEuPathDB" id="PlasmoDB:PmUG01_06013500"/>
<protein>
    <recommendedName>
        <fullName evidence="3">protein-histidine N-methyltransferase</fullName>
        <ecNumber evidence="3">2.1.1.85</ecNumber>
    </recommendedName>
</protein>
<evidence type="ECO:0000256" key="6">
    <source>
        <dbReference type="ARBA" id="ARBA00022679"/>
    </source>
</evidence>
<evidence type="ECO:0000256" key="7">
    <source>
        <dbReference type="ARBA" id="ARBA00022691"/>
    </source>
</evidence>
<keyword evidence="7" id="KW-0949">S-adenosyl-L-methionine</keyword>
<organism evidence="11 12">
    <name type="scientific">Plasmodium malariae</name>
    <dbReference type="NCBI Taxonomy" id="5858"/>
    <lineage>
        <taxon>Eukaryota</taxon>
        <taxon>Sar</taxon>
        <taxon>Alveolata</taxon>
        <taxon>Apicomplexa</taxon>
        <taxon>Aconoidasida</taxon>
        <taxon>Haemosporida</taxon>
        <taxon>Plasmodiidae</taxon>
        <taxon>Plasmodium</taxon>
        <taxon>Plasmodium (Plasmodium)</taxon>
    </lineage>
</organism>
<sequence>MLLTSCVFEGVVVESEETLLLSNDFKVQRNIILKSENGNINVKNTVDLLSQLRVLRKILFNENLFKILFLIVLFNSSVDMKFSMLQYGVQNYRWPQSLINYIPLVSHKRYFIWNIIMHMSKNVFIILLLSFLTTCASLLYYCNISLDSLNTISLSHLYLNDKDAYIDIKLNKSQKKNYFDTNLLFKNKQEKVKSSKKIVRFREESMKIEKYKDDEKKNKTNLFKFSSDNNSDSDQWLIIDNFKGNVRKKYADRIYYLNKEEQFQKTKENDEIESSLILKNRCIDVKKKKKLVKENMYEGGYTIWECTWDMLKFLHREKFDFKNKNVLELGCGHGLTGIKILLDKGNVVFQELNKEVINDILLPNIKRNLNIKLKKKKLGEKKSYMKISGEDITCSVVNKPWNKLNKTLKKMELNSFDFIIGNEILYRRENYYSILKVLKKNMKKNGKAYFGTKSYYFGFEDGAGSNSFLDYVNNNKNFKFTARIIHNDLGRSVYSKDIVEVTFAKNKAEE</sequence>
<evidence type="ECO:0000256" key="2">
    <source>
        <dbReference type="ARBA" id="ARBA00004496"/>
    </source>
</evidence>
<feature type="transmembrane region" description="Helical" evidence="10">
    <location>
        <begin position="123"/>
        <end position="141"/>
    </location>
</feature>
<evidence type="ECO:0000256" key="5">
    <source>
        <dbReference type="ARBA" id="ARBA00022603"/>
    </source>
</evidence>
<keyword evidence="10" id="KW-0812">Transmembrane</keyword>
<dbReference type="Proteomes" id="UP000078597">
    <property type="component" value="Unassembled WGS sequence"/>
</dbReference>
<evidence type="ECO:0000313" key="12">
    <source>
        <dbReference type="Proteomes" id="UP000078597"/>
    </source>
</evidence>
<dbReference type="GO" id="GO:0005737">
    <property type="term" value="C:cytoplasm"/>
    <property type="evidence" value="ECO:0007669"/>
    <property type="project" value="UniProtKB-SubCell"/>
</dbReference>
<keyword evidence="10" id="KW-1133">Transmembrane helix</keyword>
<gene>
    <name evidence="11" type="ORF">PMALA_006010</name>
</gene>
<dbReference type="PANTHER" id="PTHR14614">
    <property type="entry name" value="HEPATOCELLULAR CARCINOMA-ASSOCIATED ANTIGEN"/>
    <property type="match status" value="1"/>
</dbReference>
<dbReference type="InterPro" id="IPR029063">
    <property type="entry name" value="SAM-dependent_MTases_sf"/>
</dbReference>
<evidence type="ECO:0000256" key="8">
    <source>
        <dbReference type="ARBA" id="ARBA00023242"/>
    </source>
</evidence>
<evidence type="ECO:0000256" key="1">
    <source>
        <dbReference type="ARBA" id="ARBA00004123"/>
    </source>
</evidence>
<dbReference type="GO" id="GO:0005634">
    <property type="term" value="C:nucleus"/>
    <property type="evidence" value="ECO:0007669"/>
    <property type="project" value="UniProtKB-SubCell"/>
</dbReference>
<keyword evidence="10" id="KW-0472">Membrane</keyword>
<evidence type="ECO:0000256" key="4">
    <source>
        <dbReference type="ARBA" id="ARBA00022490"/>
    </source>
</evidence>
<name>A0A1A8VU88_PLAMA</name>
<evidence type="ECO:0000256" key="10">
    <source>
        <dbReference type="SAM" id="Phobius"/>
    </source>
</evidence>
<dbReference type="EMBL" id="FLQW01000323">
    <property type="protein sequence ID" value="SBS83244.1"/>
    <property type="molecule type" value="Genomic_DNA"/>
</dbReference>
<dbReference type="SUPFAM" id="SSF53335">
    <property type="entry name" value="S-adenosyl-L-methionine-dependent methyltransferases"/>
    <property type="match status" value="1"/>
</dbReference>
<dbReference type="GO" id="GO:0032259">
    <property type="term" value="P:methylation"/>
    <property type="evidence" value="ECO:0007669"/>
    <property type="project" value="UniProtKB-KW"/>
</dbReference>
<comment type="subcellular location">
    <subcellularLocation>
        <location evidence="2">Cytoplasm</location>
    </subcellularLocation>
    <subcellularLocation>
        <location evidence="1">Nucleus</location>
    </subcellularLocation>
</comment>
<keyword evidence="4" id="KW-0963">Cytoplasm</keyword>
<comment type="similarity">
    <text evidence="9">Belongs to the methyltransferase superfamily. METTL18 family.</text>
</comment>
<evidence type="ECO:0000256" key="3">
    <source>
        <dbReference type="ARBA" id="ARBA00012533"/>
    </source>
</evidence>
<evidence type="ECO:0000313" key="11">
    <source>
        <dbReference type="EMBL" id="SBS83244.1"/>
    </source>
</evidence>
<dbReference type="AlphaFoldDB" id="A0A1A8VU88"/>
<accession>A0A1A8VU88</accession>
<keyword evidence="8" id="KW-0539">Nucleus</keyword>
<keyword evidence="5" id="KW-0489">Methyltransferase</keyword>
<dbReference type="Gene3D" id="3.40.50.150">
    <property type="entry name" value="Vaccinia Virus protein VP39"/>
    <property type="match status" value="1"/>
</dbReference>
<dbReference type="EC" id="2.1.1.85" evidence="3"/>
<dbReference type="VEuPathDB" id="PlasmoDB:PmUG01_06013600"/>
<evidence type="ECO:0000256" key="9">
    <source>
        <dbReference type="ARBA" id="ARBA00038126"/>
    </source>
</evidence>
<dbReference type="PANTHER" id="PTHR14614:SF39">
    <property type="entry name" value="HISTIDINE PROTEIN METHYLTRANSFERASE 1 HOMOLOG"/>
    <property type="match status" value="1"/>
</dbReference>
<dbReference type="Pfam" id="PF10294">
    <property type="entry name" value="Methyltransf_16"/>
    <property type="match status" value="1"/>
</dbReference>
<dbReference type="InterPro" id="IPR019410">
    <property type="entry name" value="Methyltransf_16"/>
</dbReference>